<organism evidence="1 2">
    <name type="scientific">Paenibacillus mesotrionivorans</name>
    <dbReference type="NCBI Taxonomy" id="3160968"/>
    <lineage>
        <taxon>Bacteria</taxon>
        <taxon>Bacillati</taxon>
        <taxon>Bacillota</taxon>
        <taxon>Bacilli</taxon>
        <taxon>Bacillales</taxon>
        <taxon>Paenibacillaceae</taxon>
        <taxon>Paenibacillus</taxon>
    </lineage>
</organism>
<dbReference type="Proteomes" id="UP001631969">
    <property type="component" value="Unassembled WGS sequence"/>
</dbReference>
<protein>
    <submittedName>
        <fullName evidence="1">Uncharacterized protein</fullName>
    </submittedName>
</protein>
<dbReference type="EMBL" id="JBJURJ010000007">
    <property type="protein sequence ID" value="MFM9329009.1"/>
    <property type="molecule type" value="Genomic_DNA"/>
</dbReference>
<gene>
    <name evidence="1" type="ORF">ACI1P1_12000</name>
</gene>
<sequence>MLKRQQFTISPELYDEKVYTYLDHLSRSRKLSKKVSEWAANDLKGTTRSCSCESMRQELQEIKEMLYASLTRGRLWDPYEIPKEIKSDLLQVSTDTVVQVLDEDLDYKNL</sequence>
<comment type="caution">
    <text evidence="1">The sequence shown here is derived from an EMBL/GenBank/DDBJ whole genome shotgun (WGS) entry which is preliminary data.</text>
</comment>
<evidence type="ECO:0000313" key="2">
    <source>
        <dbReference type="Proteomes" id="UP001631969"/>
    </source>
</evidence>
<accession>A0ACC7P075</accession>
<evidence type="ECO:0000313" key="1">
    <source>
        <dbReference type="EMBL" id="MFM9329009.1"/>
    </source>
</evidence>
<reference evidence="1" key="1">
    <citation type="submission" date="2024-12" db="EMBL/GenBank/DDBJ databases">
        <authorList>
            <person name="Wu N."/>
        </authorList>
    </citation>
    <scope>NUCLEOTIDE SEQUENCE</scope>
    <source>
        <strain evidence="1">P15</strain>
    </source>
</reference>
<proteinExistence type="predicted"/>
<name>A0ACC7P075_9BACL</name>
<keyword evidence="2" id="KW-1185">Reference proteome</keyword>